<keyword evidence="5 8" id="KW-0408">Iron</keyword>
<dbReference type="Gene3D" id="3.30.70.20">
    <property type="match status" value="1"/>
</dbReference>
<gene>
    <name evidence="9" type="ORF">CP967_31925</name>
</gene>
<evidence type="ECO:0000313" key="10">
    <source>
        <dbReference type="Proteomes" id="UP000326178"/>
    </source>
</evidence>
<accession>A0A5J6FJQ0</accession>
<name>A0A5J6FJQ0_9ACTN</name>
<dbReference type="EMBL" id="CP023702">
    <property type="protein sequence ID" value="QEU76889.1"/>
    <property type="molecule type" value="Genomic_DNA"/>
</dbReference>
<dbReference type="PANTHER" id="PTHR36923">
    <property type="entry name" value="FERREDOXIN"/>
    <property type="match status" value="1"/>
</dbReference>
<evidence type="ECO:0000256" key="7">
    <source>
        <dbReference type="ARBA" id="ARBA00023291"/>
    </source>
</evidence>
<dbReference type="AlphaFoldDB" id="A0A5J6FJQ0"/>
<comment type="function">
    <text evidence="8">Ferredoxins are iron-sulfur proteins that transfer electrons in a wide variety of metabolic reactions.</text>
</comment>
<dbReference type="GO" id="GO:0005506">
    <property type="term" value="F:iron ion binding"/>
    <property type="evidence" value="ECO:0007669"/>
    <property type="project" value="UniProtKB-UniRule"/>
</dbReference>
<keyword evidence="6 8" id="KW-0411">Iron-sulfur</keyword>
<evidence type="ECO:0000256" key="2">
    <source>
        <dbReference type="ARBA" id="ARBA00022448"/>
    </source>
</evidence>
<evidence type="ECO:0000256" key="4">
    <source>
        <dbReference type="ARBA" id="ARBA00022982"/>
    </source>
</evidence>
<dbReference type="PRINTS" id="PR00352">
    <property type="entry name" value="3FE4SFRDOXIN"/>
</dbReference>
<evidence type="ECO:0000256" key="8">
    <source>
        <dbReference type="RuleBase" id="RU368020"/>
    </source>
</evidence>
<dbReference type="PANTHER" id="PTHR36923:SF3">
    <property type="entry name" value="FERREDOXIN"/>
    <property type="match status" value="1"/>
</dbReference>
<dbReference type="KEGG" id="snk:CP967_31925"/>
<organism evidence="9 10">
    <name type="scientific">Streptomyces nitrosporeus</name>
    <dbReference type="NCBI Taxonomy" id="28894"/>
    <lineage>
        <taxon>Bacteria</taxon>
        <taxon>Bacillati</taxon>
        <taxon>Actinomycetota</taxon>
        <taxon>Actinomycetes</taxon>
        <taxon>Kitasatosporales</taxon>
        <taxon>Streptomycetaceae</taxon>
        <taxon>Streptomyces</taxon>
    </lineage>
</organism>
<dbReference type="OrthoDB" id="4557285at2"/>
<evidence type="ECO:0000256" key="1">
    <source>
        <dbReference type="ARBA" id="ARBA00001927"/>
    </source>
</evidence>
<proteinExistence type="predicted"/>
<comment type="cofactor">
    <cofactor evidence="1">
        <name>[3Fe-4S] cluster</name>
        <dbReference type="ChEBI" id="CHEBI:21137"/>
    </cofactor>
</comment>
<dbReference type="GO" id="GO:0051538">
    <property type="term" value="F:3 iron, 4 sulfur cluster binding"/>
    <property type="evidence" value="ECO:0007669"/>
    <property type="project" value="UniProtKB-KW"/>
</dbReference>
<dbReference type="InterPro" id="IPR051269">
    <property type="entry name" value="Fe-S_cluster_ET"/>
</dbReference>
<evidence type="ECO:0000313" key="9">
    <source>
        <dbReference type="EMBL" id="QEU76889.1"/>
    </source>
</evidence>
<keyword evidence="3 8" id="KW-0479">Metal-binding</keyword>
<dbReference type="RefSeq" id="WP_150492146.1">
    <property type="nucleotide sequence ID" value="NZ_BMUV01000003.1"/>
</dbReference>
<keyword evidence="7" id="KW-0003">3Fe-4S</keyword>
<evidence type="ECO:0000256" key="3">
    <source>
        <dbReference type="ARBA" id="ARBA00022723"/>
    </source>
</evidence>
<keyword evidence="4 8" id="KW-0249">Electron transport</keyword>
<dbReference type="Pfam" id="PF13370">
    <property type="entry name" value="Fer4_13"/>
    <property type="match status" value="1"/>
</dbReference>
<dbReference type="Proteomes" id="UP000326178">
    <property type="component" value="Chromosome"/>
</dbReference>
<dbReference type="SUPFAM" id="SSF54862">
    <property type="entry name" value="4Fe-4S ferredoxins"/>
    <property type="match status" value="1"/>
</dbReference>
<keyword evidence="10" id="KW-1185">Reference proteome</keyword>
<sequence>MRAVSWTTGVDRELCMGSGMCAGIAPELYRLDGEDRAEPLAERIPEDERALDAADSCPASAISVRAGRRLIGPRP</sequence>
<keyword evidence="2 8" id="KW-0813">Transport</keyword>
<evidence type="ECO:0000256" key="5">
    <source>
        <dbReference type="ARBA" id="ARBA00023004"/>
    </source>
</evidence>
<dbReference type="InterPro" id="IPR001080">
    <property type="entry name" value="3Fe4S_ferredoxin"/>
</dbReference>
<dbReference type="GO" id="GO:0009055">
    <property type="term" value="F:electron transfer activity"/>
    <property type="evidence" value="ECO:0007669"/>
    <property type="project" value="UniProtKB-UniRule"/>
</dbReference>
<reference evidence="9 10" key="1">
    <citation type="submission" date="2017-09" db="EMBL/GenBank/DDBJ databases">
        <authorList>
            <person name="Lee N."/>
            <person name="Cho B.-K."/>
        </authorList>
    </citation>
    <scope>NUCLEOTIDE SEQUENCE [LARGE SCALE GENOMIC DNA]</scope>
    <source>
        <strain evidence="9 10">ATCC 12769</strain>
    </source>
</reference>
<protein>
    <recommendedName>
        <fullName evidence="8">Ferredoxin</fullName>
    </recommendedName>
</protein>
<evidence type="ECO:0000256" key="6">
    <source>
        <dbReference type="ARBA" id="ARBA00023014"/>
    </source>
</evidence>